<evidence type="ECO:0000256" key="6">
    <source>
        <dbReference type="SAM" id="Coils"/>
    </source>
</evidence>
<dbReference type="PANTHER" id="PTHR31429">
    <property type="entry name" value="WRKY TRANSCRIPTION FACTOR 36-RELATED"/>
    <property type="match status" value="1"/>
</dbReference>
<dbReference type="Gene3D" id="2.20.25.80">
    <property type="entry name" value="WRKY domain"/>
    <property type="match status" value="1"/>
</dbReference>
<dbReference type="InterPro" id="IPR036576">
    <property type="entry name" value="WRKY_dom_sf"/>
</dbReference>
<evidence type="ECO:0000313" key="10">
    <source>
        <dbReference type="Proteomes" id="UP000237000"/>
    </source>
</evidence>
<feature type="compositionally biased region" description="Basic and acidic residues" evidence="7">
    <location>
        <begin position="97"/>
        <end position="107"/>
    </location>
</feature>
<dbReference type="Proteomes" id="UP000237000">
    <property type="component" value="Unassembled WGS sequence"/>
</dbReference>
<dbReference type="InParanoid" id="A0A2P5FDM9"/>
<evidence type="ECO:0000256" key="4">
    <source>
        <dbReference type="ARBA" id="ARBA00023163"/>
    </source>
</evidence>
<dbReference type="PANTHER" id="PTHR31429:SF24">
    <property type="entry name" value="WRKY TRANSCRIPTION FACTOR 72-RELATED"/>
    <property type="match status" value="1"/>
</dbReference>
<dbReference type="FunFam" id="2.20.25.80:FF:000002">
    <property type="entry name" value="probable WRKY transcription factor 31"/>
    <property type="match status" value="1"/>
</dbReference>
<dbReference type="SMART" id="SM00774">
    <property type="entry name" value="WRKY"/>
    <property type="match status" value="1"/>
</dbReference>
<evidence type="ECO:0000313" key="9">
    <source>
        <dbReference type="EMBL" id="PON95901.1"/>
    </source>
</evidence>
<feature type="region of interest" description="Disordered" evidence="7">
    <location>
        <begin position="193"/>
        <end position="216"/>
    </location>
</feature>
<dbReference type="InterPro" id="IPR044810">
    <property type="entry name" value="WRKY_plant"/>
</dbReference>
<dbReference type="FunCoup" id="A0A2P5FDM9">
    <property type="interactions" value="3"/>
</dbReference>
<dbReference type="OrthoDB" id="1093223at2759"/>
<evidence type="ECO:0000256" key="3">
    <source>
        <dbReference type="ARBA" id="ARBA00023125"/>
    </source>
</evidence>
<dbReference type="GO" id="GO:0043565">
    <property type="term" value="F:sequence-specific DNA binding"/>
    <property type="evidence" value="ECO:0007669"/>
    <property type="project" value="InterPro"/>
</dbReference>
<keyword evidence="2" id="KW-0805">Transcription regulation</keyword>
<evidence type="ECO:0000259" key="8">
    <source>
        <dbReference type="PROSITE" id="PS50811"/>
    </source>
</evidence>
<keyword evidence="4" id="KW-0804">Transcription</keyword>
<dbReference type="InterPro" id="IPR003657">
    <property type="entry name" value="WRKY_dom"/>
</dbReference>
<dbReference type="EMBL" id="JXTC01000042">
    <property type="protein sequence ID" value="PON95901.1"/>
    <property type="molecule type" value="Genomic_DNA"/>
</dbReference>
<dbReference type="GO" id="GO:0003700">
    <property type="term" value="F:DNA-binding transcription factor activity"/>
    <property type="evidence" value="ECO:0007669"/>
    <property type="project" value="InterPro"/>
</dbReference>
<evidence type="ECO:0000256" key="7">
    <source>
        <dbReference type="SAM" id="MobiDB-lite"/>
    </source>
</evidence>
<evidence type="ECO:0000256" key="1">
    <source>
        <dbReference type="ARBA" id="ARBA00004123"/>
    </source>
</evidence>
<dbReference type="AlphaFoldDB" id="A0A2P5FDM9"/>
<reference evidence="10" key="1">
    <citation type="submission" date="2016-06" db="EMBL/GenBank/DDBJ databases">
        <title>Parallel loss of symbiosis genes in relatives of nitrogen-fixing non-legume Parasponia.</title>
        <authorList>
            <person name="Van Velzen R."/>
            <person name="Holmer R."/>
            <person name="Bu F."/>
            <person name="Rutten L."/>
            <person name="Van Zeijl A."/>
            <person name="Liu W."/>
            <person name="Santuari L."/>
            <person name="Cao Q."/>
            <person name="Sharma T."/>
            <person name="Shen D."/>
            <person name="Roswanjaya Y."/>
            <person name="Wardhani T."/>
            <person name="Kalhor M.S."/>
            <person name="Jansen J."/>
            <person name="Van den Hoogen J."/>
            <person name="Gungor B."/>
            <person name="Hartog M."/>
            <person name="Hontelez J."/>
            <person name="Verver J."/>
            <person name="Yang W.-C."/>
            <person name="Schijlen E."/>
            <person name="Repin R."/>
            <person name="Schilthuizen M."/>
            <person name="Schranz E."/>
            <person name="Heidstra R."/>
            <person name="Miyata K."/>
            <person name="Fedorova E."/>
            <person name="Kohlen W."/>
            <person name="Bisseling T."/>
            <person name="Smit S."/>
            <person name="Geurts R."/>
        </authorList>
    </citation>
    <scope>NUCLEOTIDE SEQUENCE [LARGE SCALE GENOMIC DNA]</scope>
    <source>
        <strain evidence="10">cv. RG33-2</strain>
    </source>
</reference>
<dbReference type="GO" id="GO:0005634">
    <property type="term" value="C:nucleus"/>
    <property type="evidence" value="ECO:0007669"/>
    <property type="project" value="UniProtKB-SubCell"/>
</dbReference>
<keyword evidence="10" id="KW-1185">Reference proteome</keyword>
<comment type="caution">
    <text evidence="9">The sequence shown here is derived from an EMBL/GenBank/DDBJ whole genome shotgun (WGS) entry which is preliminary data.</text>
</comment>
<feature type="coiled-coil region" evidence="6">
    <location>
        <begin position="32"/>
        <end position="59"/>
    </location>
</feature>
<feature type="compositionally biased region" description="Basic and acidic residues" evidence="7">
    <location>
        <begin position="132"/>
        <end position="151"/>
    </location>
</feature>
<dbReference type="PROSITE" id="PS50811">
    <property type="entry name" value="WRKY"/>
    <property type="match status" value="1"/>
</dbReference>
<feature type="domain" description="WRKY" evidence="8">
    <location>
        <begin position="225"/>
        <end position="291"/>
    </location>
</feature>
<comment type="subcellular location">
    <subcellularLocation>
        <location evidence="1">Nucleus</location>
    </subcellularLocation>
</comment>
<dbReference type="SUPFAM" id="SSF118290">
    <property type="entry name" value="WRKY DNA-binding domain"/>
    <property type="match status" value="1"/>
</dbReference>
<organism evidence="9 10">
    <name type="scientific">Trema orientale</name>
    <name type="common">Charcoal tree</name>
    <name type="synonym">Celtis orientalis</name>
    <dbReference type="NCBI Taxonomy" id="63057"/>
    <lineage>
        <taxon>Eukaryota</taxon>
        <taxon>Viridiplantae</taxon>
        <taxon>Streptophyta</taxon>
        <taxon>Embryophyta</taxon>
        <taxon>Tracheophyta</taxon>
        <taxon>Spermatophyta</taxon>
        <taxon>Magnoliopsida</taxon>
        <taxon>eudicotyledons</taxon>
        <taxon>Gunneridae</taxon>
        <taxon>Pentapetalae</taxon>
        <taxon>rosids</taxon>
        <taxon>fabids</taxon>
        <taxon>Rosales</taxon>
        <taxon>Cannabaceae</taxon>
        <taxon>Trema</taxon>
    </lineage>
</organism>
<gene>
    <name evidence="9" type="primary">TorWRKY43</name>
    <name evidence="9" type="ORF">TorRG33x02_084240</name>
</gene>
<feature type="region of interest" description="Disordered" evidence="7">
    <location>
        <begin position="84"/>
        <end position="152"/>
    </location>
</feature>
<dbReference type="Pfam" id="PF03106">
    <property type="entry name" value="WRKY"/>
    <property type="match status" value="1"/>
</dbReference>
<proteinExistence type="predicted"/>
<evidence type="ECO:0000256" key="2">
    <source>
        <dbReference type="ARBA" id="ARBA00023015"/>
    </source>
</evidence>
<keyword evidence="6" id="KW-0175">Coiled coil</keyword>
<name>A0A2P5FDM9_TREOI</name>
<protein>
    <submittedName>
        <fullName evidence="9">WRKY domain containing protein</fullName>
    </submittedName>
</protein>
<accession>A0A2P5FDM9</accession>
<sequence length="553" mass="60428">MPNSYGSGIEEKRVDSRIGHLADQDHQTNNLVLKKANELESAKAEMGEVREENKRLKMVLHHIKKDYESLQLRFFDIVKEDQDLKKPTDHNSNSAHGVDHDHRHRETDEAELVSLSLGRSPKEPKSSINIVEDTRTNLGKIRDQDHDHHEDDGQDLIKANLTLGLGSEMQLTSELVTDPSPENSSELEVKELAEAKTPKRNNNNGEDEVSQAHAKRARVSVRARCDTPTMNDGCQWRKYGQKIAKGNPCPRAYYRCTVAPSCPVRKQVQRCVEDMSILITTYEGTHNHPLPVTATAMASTTSAAASMLLSGSSTSHDPISTVGFTPSKNSSSALNINGPHNSFNLFDTLRTKQFYSPINPASPLFPTITLDLTTPQVSSTSAHFNRSSSFAPTSRSGLSFGPTQPNVLQPGWGNGYLSYGPMSYEKAQSPMNGSLNLGKQAQEYIYQRCAEKMVNNNSQSSSSVQESLTETLTKAITSDPSTFKSVIAAAISSMVGGGEAHLGRKQDGVEKLGQRLTLGEAATTAGVSHNPLTQNGQLGLASSYFSRLSSSNF</sequence>
<keyword evidence="3" id="KW-0238">DNA-binding</keyword>
<evidence type="ECO:0000256" key="5">
    <source>
        <dbReference type="ARBA" id="ARBA00023242"/>
    </source>
</evidence>
<keyword evidence="5" id="KW-0539">Nucleus</keyword>